<reference evidence="3 4" key="1">
    <citation type="submission" date="2020-08" db="EMBL/GenBank/DDBJ databases">
        <title>Genomic Encyclopedia of Type Strains, Phase IV (KMG-IV): sequencing the most valuable type-strain genomes for metagenomic binning, comparative biology and taxonomic classification.</title>
        <authorList>
            <person name="Goeker M."/>
        </authorList>
    </citation>
    <scope>NUCLEOTIDE SEQUENCE [LARGE SCALE GENOMIC DNA]</scope>
    <source>
        <strain evidence="3 4">DSM 103733</strain>
    </source>
</reference>
<evidence type="ECO:0000256" key="1">
    <source>
        <dbReference type="SAM" id="MobiDB-lite"/>
    </source>
</evidence>
<dbReference type="RefSeq" id="WP_050062121.1">
    <property type="nucleotide sequence ID" value="NZ_JACHEK010000002.1"/>
</dbReference>
<evidence type="ECO:0000313" key="4">
    <source>
        <dbReference type="Proteomes" id="UP000538666"/>
    </source>
</evidence>
<keyword evidence="2" id="KW-0732">Signal</keyword>
<dbReference type="AlphaFoldDB" id="A0A841JW62"/>
<feature type="region of interest" description="Disordered" evidence="1">
    <location>
        <begin position="28"/>
        <end position="47"/>
    </location>
</feature>
<keyword evidence="4" id="KW-1185">Reference proteome</keyword>
<sequence>MFKHLSRKMIPAIALVALTLPIGQAVAQSTSTPTGNSTTLGITGTDPVPTSPGTAAVILSLLPLLFPA</sequence>
<protein>
    <submittedName>
        <fullName evidence="3">Uncharacterized protein</fullName>
    </submittedName>
</protein>
<proteinExistence type="predicted"/>
<comment type="caution">
    <text evidence="3">The sequence shown here is derived from an EMBL/GenBank/DDBJ whole genome shotgun (WGS) entry which is preliminary data.</text>
</comment>
<feature type="compositionally biased region" description="Polar residues" evidence="1">
    <location>
        <begin position="28"/>
        <end position="42"/>
    </location>
</feature>
<accession>A0A841JW62</accession>
<evidence type="ECO:0000256" key="2">
    <source>
        <dbReference type="SAM" id="SignalP"/>
    </source>
</evidence>
<name>A0A841JW62_9BACT</name>
<feature type="chain" id="PRO_5032682882" evidence="2">
    <location>
        <begin position="28"/>
        <end position="68"/>
    </location>
</feature>
<organism evidence="3 4">
    <name type="scientific">Silvibacterium bohemicum</name>
    <dbReference type="NCBI Taxonomy" id="1577686"/>
    <lineage>
        <taxon>Bacteria</taxon>
        <taxon>Pseudomonadati</taxon>
        <taxon>Acidobacteriota</taxon>
        <taxon>Terriglobia</taxon>
        <taxon>Terriglobales</taxon>
        <taxon>Acidobacteriaceae</taxon>
        <taxon>Silvibacterium</taxon>
    </lineage>
</organism>
<dbReference type="Proteomes" id="UP000538666">
    <property type="component" value="Unassembled WGS sequence"/>
</dbReference>
<evidence type="ECO:0000313" key="3">
    <source>
        <dbReference type="EMBL" id="MBB6143211.1"/>
    </source>
</evidence>
<dbReference type="EMBL" id="JACHEK010000002">
    <property type="protein sequence ID" value="MBB6143211.1"/>
    <property type="molecule type" value="Genomic_DNA"/>
</dbReference>
<gene>
    <name evidence="3" type="ORF">HNQ77_001155</name>
</gene>
<feature type="signal peptide" evidence="2">
    <location>
        <begin position="1"/>
        <end position="27"/>
    </location>
</feature>